<evidence type="ECO:0000256" key="10">
    <source>
        <dbReference type="ARBA" id="ARBA00049360"/>
    </source>
</evidence>
<dbReference type="SMART" id="SM00831">
    <property type="entry name" value="Cation_ATPase_N"/>
    <property type="match status" value="1"/>
</dbReference>
<evidence type="ECO:0000256" key="4">
    <source>
        <dbReference type="ARBA" id="ARBA00022692"/>
    </source>
</evidence>
<dbReference type="Gene3D" id="2.70.150.10">
    <property type="entry name" value="Calcium-transporting ATPase, cytoplasmic transduction domain A"/>
    <property type="match status" value="1"/>
</dbReference>
<feature type="transmembrane region" description="Helical" evidence="11">
    <location>
        <begin position="836"/>
        <end position="854"/>
    </location>
</feature>
<reference evidence="14" key="1">
    <citation type="journal article" date="2019" name="Int. J. Syst. Evol. Microbiol.">
        <title>The Global Catalogue of Microorganisms (GCM) 10K type strain sequencing project: providing services to taxonomists for standard genome sequencing and annotation.</title>
        <authorList>
            <consortium name="The Broad Institute Genomics Platform"/>
            <consortium name="The Broad Institute Genome Sequencing Center for Infectious Disease"/>
            <person name="Wu L."/>
            <person name="Ma J."/>
        </authorList>
    </citation>
    <scope>NUCLEOTIDE SEQUENCE [LARGE SCALE GENOMIC DNA]</scope>
    <source>
        <strain evidence="14">DFY41</strain>
    </source>
</reference>
<feature type="transmembrane region" description="Helical" evidence="11">
    <location>
        <begin position="251"/>
        <end position="275"/>
    </location>
</feature>
<dbReference type="InterPro" id="IPR044492">
    <property type="entry name" value="P_typ_ATPase_HD_dom"/>
</dbReference>
<sequence length="910" mass="94883">MTSTARPVVPAPEELLLEPLAQLTADTGFDPAGLTSDEAVQHLADTGPNELVSRAATSFWRLLVRQLVHPLALLLWLAAVLATTQSTALSVAIVAVIALNAAFALVQERHAEHAVAALTEFLPPHAMVVRDGVRREVPAREVVPGDLLLIEEGGAICADAKLVTGTVECDFSAVTGESAPVLRQAGAPAPAEGVRLFETPDVVLSGTSCVSGEATALVIRTGMATELGRIAALSSRTTQEPSPLERQVRRVAWLIAAVAIGVGVAFLPLGMLAGLSLADAAMFSIGLLVANVPEGLLPTITLALAVGVAEMARQGGLVKRLSAIETLGSTDVICTDKTGTLTQNRMGVHSVWDASAHHRPSATSATAIAAVLRSCTSADLATGFGDPTEIALLQAANRLSPGHHPAERTATFHFDPRLRLMTVLAPGDGDTDGGTTASTKGAPESVVSRCATALSQGAVVPLDQAVRDDIVRRLDVLAGHGVRLIACASRPWHGPAPTDRAEVEQDLTLLGFVALSDPVRDAVPDAVAQAHGAGLTIHVITGDNGRTAVAVAHDAGISAGDGPPVLVTGEDLGRMDDAALDAVLGSGRETVFARSTPEDKLRIATRLQALGHVVAMTGDGVNDAPALRRADIGVAMGASGTDVAREAATMVLTDDDFATIIAAIRAGRRVYDNVRKFIVYIFAHAIPEIAPFLLFALSGGAIPLGLTVAQILLIDLGTETLPALALGREREEPGNMQRPPRPRGENLITGRMLARAWGVLGVPSAVLSTCGFLWVLLAHGWSFGDDVGSGSPLHETYLTATTMLFAGIVACQIGTAMAARTDRVSLLRVGVLSNRLLLWGILFEVTLTAFVIYVPAVNDWLGTRPLGWQELLVLVPFPVVVWLVDEAVKAVGRRRSGAAQVTGMAAEHAG</sequence>
<dbReference type="SUPFAM" id="SSF81665">
    <property type="entry name" value="Calcium ATPase, transmembrane domain M"/>
    <property type="match status" value="1"/>
</dbReference>
<dbReference type="InterPro" id="IPR059000">
    <property type="entry name" value="ATPase_P-type_domA"/>
</dbReference>
<comment type="catalytic activity">
    <reaction evidence="10">
        <text>ATP + H2O = ADP + phosphate + H(+)</text>
        <dbReference type="Rhea" id="RHEA:13065"/>
        <dbReference type="ChEBI" id="CHEBI:15377"/>
        <dbReference type="ChEBI" id="CHEBI:15378"/>
        <dbReference type="ChEBI" id="CHEBI:30616"/>
        <dbReference type="ChEBI" id="CHEBI:43474"/>
        <dbReference type="ChEBI" id="CHEBI:456216"/>
    </reaction>
</comment>
<protein>
    <submittedName>
        <fullName evidence="13">Cation-translocating P-type ATPase</fullName>
    </submittedName>
</protein>
<name>A0ABW0BQ26_9ACTN</name>
<keyword evidence="6" id="KW-0067">ATP-binding</keyword>
<gene>
    <name evidence="13" type="ORF">ACFPGP_22080</name>
</gene>
<evidence type="ECO:0000256" key="2">
    <source>
        <dbReference type="ARBA" id="ARBA00005675"/>
    </source>
</evidence>
<dbReference type="Pfam" id="PF00690">
    <property type="entry name" value="Cation_ATPase_N"/>
    <property type="match status" value="1"/>
</dbReference>
<keyword evidence="3" id="KW-1003">Cell membrane</keyword>
<evidence type="ECO:0000256" key="8">
    <source>
        <dbReference type="ARBA" id="ARBA00022989"/>
    </source>
</evidence>
<feature type="domain" description="Cation-transporting P-type ATPase N-terminal" evidence="12">
    <location>
        <begin position="19"/>
        <end position="87"/>
    </location>
</feature>
<dbReference type="SUPFAM" id="SSF56784">
    <property type="entry name" value="HAD-like"/>
    <property type="match status" value="1"/>
</dbReference>
<evidence type="ECO:0000313" key="14">
    <source>
        <dbReference type="Proteomes" id="UP001596087"/>
    </source>
</evidence>
<dbReference type="PRINTS" id="PR00121">
    <property type="entry name" value="NAKATPASE"/>
</dbReference>
<dbReference type="Proteomes" id="UP001596087">
    <property type="component" value="Unassembled WGS sequence"/>
</dbReference>
<dbReference type="InterPro" id="IPR036412">
    <property type="entry name" value="HAD-like_sf"/>
</dbReference>
<dbReference type="PANTHER" id="PTHR43294:SF21">
    <property type="entry name" value="CATION TRANSPORTING ATPASE"/>
    <property type="match status" value="1"/>
</dbReference>
<feature type="transmembrane region" description="Helical" evidence="11">
    <location>
        <begin position="866"/>
        <end position="884"/>
    </location>
</feature>
<evidence type="ECO:0000256" key="9">
    <source>
        <dbReference type="ARBA" id="ARBA00023136"/>
    </source>
</evidence>
<dbReference type="SUPFAM" id="SSF81653">
    <property type="entry name" value="Calcium ATPase, transduction domain A"/>
    <property type="match status" value="1"/>
</dbReference>
<dbReference type="SUPFAM" id="SSF81660">
    <property type="entry name" value="Metal cation-transporting ATPase, ATP-binding domain N"/>
    <property type="match status" value="1"/>
</dbReference>
<dbReference type="Pfam" id="PF13246">
    <property type="entry name" value="Cation_ATPase"/>
    <property type="match status" value="1"/>
</dbReference>
<dbReference type="InterPro" id="IPR023299">
    <property type="entry name" value="ATPase_P-typ_cyto_dom_N"/>
</dbReference>
<comment type="similarity">
    <text evidence="2">Belongs to the cation transport ATPase (P-type) (TC 3.A.3) family. Type IIA subfamily.</text>
</comment>
<evidence type="ECO:0000256" key="7">
    <source>
        <dbReference type="ARBA" id="ARBA00022967"/>
    </source>
</evidence>
<comment type="caution">
    <text evidence="13">The sequence shown here is derived from an EMBL/GenBank/DDBJ whole genome shotgun (WGS) entry which is preliminary data.</text>
</comment>
<dbReference type="RefSeq" id="WP_378593472.1">
    <property type="nucleotide sequence ID" value="NZ_JBHSKD010000027.1"/>
</dbReference>
<evidence type="ECO:0000256" key="11">
    <source>
        <dbReference type="SAM" id="Phobius"/>
    </source>
</evidence>
<keyword evidence="8 11" id="KW-1133">Transmembrane helix</keyword>
<dbReference type="InterPro" id="IPR001757">
    <property type="entry name" value="P_typ_ATPase"/>
</dbReference>
<dbReference type="PRINTS" id="PR00119">
    <property type="entry name" value="CATATPASE"/>
</dbReference>
<feature type="transmembrane region" description="Helical" evidence="11">
    <location>
        <begin position="756"/>
        <end position="777"/>
    </location>
</feature>
<feature type="transmembrane region" description="Helical" evidence="11">
    <location>
        <begin position="88"/>
        <end position="106"/>
    </location>
</feature>
<comment type="subcellular location">
    <subcellularLocation>
        <location evidence="1">Cell membrane</location>
        <topology evidence="1">Multi-pass membrane protein</topology>
    </subcellularLocation>
</comment>
<dbReference type="InterPro" id="IPR006068">
    <property type="entry name" value="ATPase_P-typ_cation-transptr_C"/>
</dbReference>
<keyword evidence="14" id="KW-1185">Reference proteome</keyword>
<dbReference type="InterPro" id="IPR008250">
    <property type="entry name" value="ATPase_P-typ_transduc_dom_A_sf"/>
</dbReference>
<evidence type="ECO:0000313" key="13">
    <source>
        <dbReference type="EMBL" id="MFC5179386.1"/>
    </source>
</evidence>
<dbReference type="EMBL" id="JBHSKD010000027">
    <property type="protein sequence ID" value="MFC5179386.1"/>
    <property type="molecule type" value="Genomic_DNA"/>
</dbReference>
<dbReference type="InterPro" id="IPR050510">
    <property type="entry name" value="Cation_transp_ATPase_P-type"/>
</dbReference>
<dbReference type="SFLD" id="SFLDS00003">
    <property type="entry name" value="Haloacid_Dehalogenase"/>
    <property type="match status" value="1"/>
</dbReference>
<keyword evidence="9 11" id="KW-0472">Membrane</keyword>
<dbReference type="PANTHER" id="PTHR43294">
    <property type="entry name" value="SODIUM/POTASSIUM-TRANSPORTING ATPASE SUBUNIT ALPHA"/>
    <property type="match status" value="1"/>
</dbReference>
<accession>A0ABW0BQ26</accession>
<dbReference type="Pfam" id="PF00689">
    <property type="entry name" value="Cation_ATPase_C"/>
    <property type="match status" value="1"/>
</dbReference>
<dbReference type="InterPro" id="IPR004014">
    <property type="entry name" value="ATPase_P-typ_cation-transptr_N"/>
</dbReference>
<dbReference type="SFLD" id="SFLDG00002">
    <property type="entry name" value="C1.7:_P-type_atpase_like"/>
    <property type="match status" value="1"/>
</dbReference>
<feature type="transmembrane region" description="Helical" evidence="11">
    <location>
        <begin position="62"/>
        <end position="82"/>
    </location>
</feature>
<dbReference type="InterPro" id="IPR023298">
    <property type="entry name" value="ATPase_P-typ_TM_dom_sf"/>
</dbReference>
<dbReference type="Gene3D" id="3.40.50.1000">
    <property type="entry name" value="HAD superfamily/HAD-like"/>
    <property type="match status" value="1"/>
</dbReference>
<dbReference type="PROSITE" id="PS00154">
    <property type="entry name" value="ATPASE_E1_E2"/>
    <property type="match status" value="1"/>
</dbReference>
<evidence type="ECO:0000256" key="6">
    <source>
        <dbReference type="ARBA" id="ARBA00022840"/>
    </source>
</evidence>
<evidence type="ECO:0000259" key="12">
    <source>
        <dbReference type="SMART" id="SM00831"/>
    </source>
</evidence>
<dbReference type="NCBIfam" id="TIGR01494">
    <property type="entry name" value="ATPase_P-type"/>
    <property type="match status" value="2"/>
</dbReference>
<evidence type="ECO:0000256" key="5">
    <source>
        <dbReference type="ARBA" id="ARBA00022741"/>
    </source>
</evidence>
<organism evidence="13 14">
    <name type="scientific">Nocardioides taihuensis</name>
    <dbReference type="NCBI Taxonomy" id="1835606"/>
    <lineage>
        <taxon>Bacteria</taxon>
        <taxon>Bacillati</taxon>
        <taxon>Actinomycetota</taxon>
        <taxon>Actinomycetes</taxon>
        <taxon>Propionibacteriales</taxon>
        <taxon>Nocardioidaceae</taxon>
        <taxon>Nocardioides</taxon>
    </lineage>
</organism>
<dbReference type="Gene3D" id="3.40.1110.10">
    <property type="entry name" value="Calcium-transporting ATPase, cytoplasmic domain N"/>
    <property type="match status" value="1"/>
</dbReference>
<keyword evidence="7" id="KW-1278">Translocase</keyword>
<evidence type="ECO:0000256" key="1">
    <source>
        <dbReference type="ARBA" id="ARBA00004651"/>
    </source>
</evidence>
<dbReference type="InterPro" id="IPR023214">
    <property type="entry name" value="HAD_sf"/>
</dbReference>
<keyword evidence="5" id="KW-0547">Nucleotide-binding</keyword>
<dbReference type="Gene3D" id="1.20.1110.10">
    <property type="entry name" value="Calcium-transporting ATPase, transmembrane domain"/>
    <property type="match status" value="1"/>
</dbReference>
<proteinExistence type="inferred from homology"/>
<keyword evidence="4 11" id="KW-0812">Transmembrane</keyword>
<feature type="transmembrane region" description="Helical" evidence="11">
    <location>
        <begin position="797"/>
        <end position="815"/>
    </location>
</feature>
<dbReference type="Pfam" id="PF00122">
    <property type="entry name" value="E1-E2_ATPase"/>
    <property type="match status" value="1"/>
</dbReference>
<dbReference type="SFLD" id="SFLDF00027">
    <property type="entry name" value="p-type_atpase"/>
    <property type="match status" value="1"/>
</dbReference>
<dbReference type="InterPro" id="IPR018303">
    <property type="entry name" value="ATPase_P-typ_P_site"/>
</dbReference>
<evidence type="ECO:0000256" key="3">
    <source>
        <dbReference type="ARBA" id="ARBA00022475"/>
    </source>
</evidence>